<evidence type="ECO:0000256" key="4">
    <source>
        <dbReference type="RuleBase" id="RU003512"/>
    </source>
</evidence>
<dbReference type="PANTHER" id="PTHR42953:SF3">
    <property type="entry name" value="HIGH-AFFINITY ZINC UPTAKE SYSTEM PROTEIN ZNUA"/>
    <property type="match status" value="1"/>
</dbReference>
<feature type="chain" id="PRO_5047525228" evidence="5">
    <location>
        <begin position="20"/>
        <end position="315"/>
    </location>
</feature>
<comment type="caution">
    <text evidence="6">The sequence shown here is derived from an EMBL/GenBank/DDBJ whole genome shotgun (WGS) entry which is preliminary data.</text>
</comment>
<dbReference type="SUPFAM" id="SSF53807">
    <property type="entry name" value="Helical backbone' metal receptor"/>
    <property type="match status" value="1"/>
</dbReference>
<dbReference type="PRINTS" id="PR00690">
    <property type="entry name" value="ADHESNFAMILY"/>
</dbReference>
<gene>
    <name evidence="6" type="ORF">HZY91_08970</name>
</gene>
<dbReference type="Proteomes" id="UP000721415">
    <property type="component" value="Unassembled WGS sequence"/>
</dbReference>
<dbReference type="PRINTS" id="PR00691">
    <property type="entry name" value="ADHESINB"/>
</dbReference>
<dbReference type="Gene3D" id="3.40.50.1980">
    <property type="entry name" value="Nitrogenase molybdenum iron protein domain"/>
    <property type="match status" value="2"/>
</dbReference>
<name>A0ABS0LS80_9LACT</name>
<dbReference type="PANTHER" id="PTHR42953">
    <property type="entry name" value="HIGH-AFFINITY ZINC UPTAKE SYSTEM PROTEIN ZNUA-RELATED"/>
    <property type="match status" value="1"/>
</dbReference>
<evidence type="ECO:0000313" key="6">
    <source>
        <dbReference type="EMBL" id="MBG9987018.1"/>
    </source>
</evidence>
<keyword evidence="2 4" id="KW-0813">Transport</keyword>
<proteinExistence type="inferred from homology"/>
<dbReference type="InterPro" id="IPR006129">
    <property type="entry name" value="AdhesinB"/>
</dbReference>
<keyword evidence="7" id="KW-1185">Reference proteome</keyword>
<evidence type="ECO:0000256" key="5">
    <source>
        <dbReference type="SAM" id="SignalP"/>
    </source>
</evidence>
<dbReference type="RefSeq" id="WP_197115930.1">
    <property type="nucleotide sequence ID" value="NZ_JACBXQ010000005.1"/>
</dbReference>
<evidence type="ECO:0000256" key="3">
    <source>
        <dbReference type="ARBA" id="ARBA00022729"/>
    </source>
</evidence>
<comment type="similarity">
    <text evidence="1 4">Belongs to the bacterial solute-binding protein 9 family.</text>
</comment>
<dbReference type="EMBL" id="JACBXQ010000005">
    <property type="protein sequence ID" value="MBG9987018.1"/>
    <property type="molecule type" value="Genomic_DNA"/>
</dbReference>
<evidence type="ECO:0000256" key="1">
    <source>
        <dbReference type="ARBA" id="ARBA00011028"/>
    </source>
</evidence>
<reference evidence="6 7" key="1">
    <citation type="submission" date="2020-07" db="EMBL/GenBank/DDBJ databases">
        <title>Facklamia lactis sp. nov., isolated from raw milk.</title>
        <authorList>
            <person name="Doll E.V."/>
            <person name="Huptas C."/>
            <person name="Staib L."/>
            <person name="Wenning M."/>
            <person name="Scherer S."/>
        </authorList>
    </citation>
    <scope>NUCLEOTIDE SEQUENCE [LARGE SCALE GENOMIC DNA]</scope>
    <source>
        <strain evidence="6 7">DSM 111018</strain>
    </source>
</reference>
<dbReference type="InterPro" id="IPR006128">
    <property type="entry name" value="Lipoprotein_PsaA-like"/>
</dbReference>
<organism evidence="6 7">
    <name type="scientific">Facklamia lactis</name>
    <dbReference type="NCBI Taxonomy" id="2749967"/>
    <lineage>
        <taxon>Bacteria</taxon>
        <taxon>Bacillati</taxon>
        <taxon>Bacillota</taxon>
        <taxon>Bacilli</taxon>
        <taxon>Lactobacillales</taxon>
        <taxon>Aerococcaceae</taxon>
        <taxon>Facklamia</taxon>
    </lineage>
</organism>
<dbReference type="Pfam" id="PF01297">
    <property type="entry name" value="ZnuA"/>
    <property type="match status" value="1"/>
</dbReference>
<accession>A0ABS0LS80</accession>
<sequence length="315" mass="35234">MNKRFLSLFLLLCSLTVFFSRSPFGSRIHAQDSSSKPLEIVTSFYPMYAITKQIVGKTHDVKVINSSKGIHGFEPSANDIAAIYNADIFIYHSNTLESWTQNIKANMGDSKVVMVEASRGMDLLKVQGLEEIDEIEGMNTQALYDPHSWLDPIEAGLEAQLIADQLSKIDPDNQATYQDNAEKFNEEAQLLVDKYQDKFSQLTTRTFITQHTAFSYLANRFNLTQLGIAGVSSDIEPSSKKIVEVQEFVKDHNVNTIYVEPTVSDKSARVISEATGTTVVELSPLETDPQNQLSFLENLEQVIETLYSTIEGDLS</sequence>
<keyword evidence="3 5" id="KW-0732">Signal</keyword>
<protein>
    <submittedName>
        <fullName evidence="6">Zinc ABC transporter substrate-binding protein</fullName>
    </submittedName>
</protein>
<feature type="signal peptide" evidence="5">
    <location>
        <begin position="1"/>
        <end position="19"/>
    </location>
</feature>
<dbReference type="InterPro" id="IPR050492">
    <property type="entry name" value="Bact_metal-bind_prot9"/>
</dbReference>
<evidence type="ECO:0000256" key="2">
    <source>
        <dbReference type="ARBA" id="ARBA00022448"/>
    </source>
</evidence>
<evidence type="ECO:0000313" key="7">
    <source>
        <dbReference type="Proteomes" id="UP000721415"/>
    </source>
</evidence>
<dbReference type="InterPro" id="IPR006127">
    <property type="entry name" value="ZnuA-like"/>
</dbReference>